<organism evidence="1 2">
    <name type="scientific">Oryzias melastigma</name>
    <name type="common">Marine medaka</name>
    <dbReference type="NCBI Taxonomy" id="30732"/>
    <lineage>
        <taxon>Eukaryota</taxon>
        <taxon>Metazoa</taxon>
        <taxon>Chordata</taxon>
        <taxon>Craniata</taxon>
        <taxon>Vertebrata</taxon>
        <taxon>Euteleostomi</taxon>
        <taxon>Actinopterygii</taxon>
        <taxon>Neopterygii</taxon>
        <taxon>Teleostei</taxon>
        <taxon>Neoteleostei</taxon>
        <taxon>Acanthomorphata</taxon>
        <taxon>Ovalentaria</taxon>
        <taxon>Atherinomorphae</taxon>
        <taxon>Beloniformes</taxon>
        <taxon>Adrianichthyidae</taxon>
        <taxon>Oryziinae</taxon>
        <taxon>Oryzias</taxon>
    </lineage>
</organism>
<evidence type="ECO:0000313" key="2">
    <source>
        <dbReference type="Proteomes" id="UP000646548"/>
    </source>
</evidence>
<comment type="caution">
    <text evidence="1">The sequence shown here is derived from an EMBL/GenBank/DDBJ whole genome shotgun (WGS) entry which is preliminary data.</text>
</comment>
<dbReference type="GO" id="GO:0005576">
    <property type="term" value="C:extracellular region"/>
    <property type="evidence" value="ECO:0007669"/>
    <property type="project" value="TreeGrafter"/>
</dbReference>
<dbReference type="EMBL" id="WKFB01000177">
    <property type="protein sequence ID" value="KAF6732888.1"/>
    <property type="molecule type" value="Genomic_DNA"/>
</dbReference>
<evidence type="ECO:0000313" key="1">
    <source>
        <dbReference type="EMBL" id="KAF6732888.1"/>
    </source>
</evidence>
<dbReference type="Proteomes" id="UP000646548">
    <property type="component" value="Unassembled WGS sequence"/>
</dbReference>
<dbReference type="GO" id="GO:0004715">
    <property type="term" value="F:non-membrane spanning protein tyrosine kinase activity"/>
    <property type="evidence" value="ECO:0007669"/>
    <property type="project" value="InterPro"/>
</dbReference>
<dbReference type="PANTHER" id="PTHR46448:SF2">
    <property type="entry name" value="PROTEIN KINASE DOMAIN-CONTAINING PROTEIN"/>
    <property type="match status" value="1"/>
</dbReference>
<protein>
    <submittedName>
        <fullName evidence="1">Extracellular tyrosine-protein kinase PKDCC</fullName>
    </submittedName>
</protein>
<sequence>MSDLQVCLDLVRLLHFLSRSPLGSIGLLDFQPQQFVTVSGELKLTDLDDGSAEETPCQTDADCTLQFPQRNFSVACSAQGSCERLNEKRNIYNAYRPPPRLTHLVDHIMNSTGELKADVNQTLEAFEHILHLYESGLHLDDIPASILRDYTVMRGMGTSGAVEYRCWPSYSQQGCLLSVHGAKEAAHICNSHSQCNSFTLTGQKTWTGRLLASFKSNFSHLVPDETSEVYVKKSPSS</sequence>
<dbReference type="GO" id="GO:0001501">
    <property type="term" value="P:skeletal system development"/>
    <property type="evidence" value="ECO:0007669"/>
    <property type="project" value="TreeGrafter"/>
</dbReference>
<proteinExistence type="predicted"/>
<keyword evidence="1" id="KW-0808">Transferase</keyword>
<reference evidence="1" key="1">
    <citation type="journal article" name="BMC Genomics">
        <title>Long-read sequencing and de novo genome assembly of marine medaka (Oryzias melastigma).</title>
        <authorList>
            <person name="Liang P."/>
            <person name="Saqib H.S.A."/>
            <person name="Ni X."/>
            <person name="Shen Y."/>
        </authorList>
    </citation>
    <scope>NUCLEOTIDE SEQUENCE</scope>
    <source>
        <strain evidence="1">Bigg-433</strain>
    </source>
</reference>
<gene>
    <name evidence="1" type="ORF">FQA47_024055</name>
</gene>
<keyword evidence="1" id="KW-0418">Kinase</keyword>
<name>A0A834CR32_ORYME</name>
<dbReference type="InterPro" id="IPR042983">
    <property type="entry name" value="PKDCC"/>
</dbReference>
<dbReference type="AlphaFoldDB" id="A0A834CR32"/>
<dbReference type="PANTHER" id="PTHR46448">
    <property type="entry name" value="PROTEIN KINASE DOMAIN-CONTAINING PROTEIN"/>
    <property type="match status" value="1"/>
</dbReference>
<accession>A0A834CR32</accession>